<dbReference type="EMBL" id="CP071880">
    <property type="protein sequence ID" value="QTE47932.1"/>
    <property type="molecule type" value="Genomic_DNA"/>
</dbReference>
<dbReference type="InterPro" id="IPR007314">
    <property type="entry name" value="Cofac_haem-bd_dom"/>
</dbReference>
<dbReference type="AlphaFoldDB" id="A0AAE6JD21"/>
<evidence type="ECO:0000313" key="3">
    <source>
        <dbReference type="EMBL" id="QEM03311.1"/>
    </source>
</evidence>
<evidence type="ECO:0000313" key="4">
    <source>
        <dbReference type="EMBL" id="QTE47932.1"/>
    </source>
</evidence>
<evidence type="ECO:0000259" key="2">
    <source>
        <dbReference type="Pfam" id="PF04187"/>
    </source>
</evidence>
<dbReference type="PIRSF" id="PIRSF020419">
    <property type="entry name" value="Fe_uptake_reg_CjrA_prd"/>
    <property type="match status" value="1"/>
</dbReference>
<dbReference type="SUPFAM" id="SSF159501">
    <property type="entry name" value="EreA/ChaN-like"/>
    <property type="match status" value="1"/>
</dbReference>
<feature type="domain" description="Haem-binding uptake Tiki superfamily ChaN" evidence="2">
    <location>
        <begin position="43"/>
        <end position="246"/>
    </location>
</feature>
<dbReference type="CDD" id="cd14727">
    <property type="entry name" value="ChanN-like"/>
    <property type="match status" value="1"/>
</dbReference>
<evidence type="ECO:0000256" key="1">
    <source>
        <dbReference type="SAM" id="SignalP"/>
    </source>
</evidence>
<dbReference type="RefSeq" id="WP_112654302.1">
    <property type="nucleotide sequence ID" value="NZ_CP043451.1"/>
</dbReference>
<reference evidence="4 6" key="2">
    <citation type="submission" date="2021-03" db="EMBL/GenBank/DDBJ databases">
        <title>Mucilaginibacter strains isolated from gold and copper mining confer multi heavy-metal resistance.</title>
        <authorList>
            <person name="Li Y."/>
        </authorList>
    </citation>
    <scope>NUCLEOTIDE SEQUENCE [LARGE SCALE GENOMIC DNA]</scope>
    <source>
        <strain evidence="4 6">P2-4</strain>
    </source>
</reference>
<reference evidence="3 5" key="1">
    <citation type="submission" date="2019-08" db="EMBL/GenBank/DDBJ databases">
        <title>Comparative genome analysis confer to the adaptation heavy metal polluted environment.</title>
        <authorList>
            <person name="Li Y."/>
        </authorList>
    </citation>
    <scope>NUCLEOTIDE SEQUENCE [LARGE SCALE GENOMIC DNA]</scope>
    <source>
        <strain evidence="3 5">P2</strain>
    </source>
</reference>
<name>A0AAE6JD21_9SPHI</name>
<dbReference type="InterPro" id="IPR016773">
    <property type="entry name" value="Fe3_uptake_reg_CjrA_prd"/>
</dbReference>
<dbReference type="EMBL" id="CP043451">
    <property type="protein sequence ID" value="QEM03311.1"/>
    <property type="molecule type" value="Genomic_DNA"/>
</dbReference>
<gene>
    <name evidence="3" type="ORF">DIU31_007160</name>
    <name evidence="4" type="ORF">J3L21_20505</name>
</gene>
<feature type="chain" id="PRO_5042046160" evidence="1">
    <location>
        <begin position="19"/>
        <end position="292"/>
    </location>
</feature>
<evidence type="ECO:0000313" key="6">
    <source>
        <dbReference type="Proteomes" id="UP000663940"/>
    </source>
</evidence>
<evidence type="ECO:0000313" key="5">
    <source>
        <dbReference type="Proteomes" id="UP000250557"/>
    </source>
</evidence>
<keyword evidence="6" id="KW-1185">Reference proteome</keyword>
<dbReference type="Proteomes" id="UP000250557">
    <property type="component" value="Chromosome"/>
</dbReference>
<keyword evidence="1" id="KW-0732">Signal</keyword>
<organism evidence="3 5">
    <name type="scientific">Mucilaginibacter rubeus</name>
    <dbReference type="NCBI Taxonomy" id="2027860"/>
    <lineage>
        <taxon>Bacteria</taxon>
        <taxon>Pseudomonadati</taxon>
        <taxon>Bacteroidota</taxon>
        <taxon>Sphingobacteriia</taxon>
        <taxon>Sphingobacteriales</taxon>
        <taxon>Sphingobacteriaceae</taxon>
        <taxon>Mucilaginibacter</taxon>
    </lineage>
</organism>
<keyword evidence="3" id="KW-0449">Lipoprotein</keyword>
<dbReference type="Proteomes" id="UP000663940">
    <property type="component" value="Chromosome"/>
</dbReference>
<dbReference type="Gene3D" id="3.40.50.11550">
    <property type="match status" value="1"/>
</dbReference>
<feature type="signal peptide" evidence="1">
    <location>
        <begin position="1"/>
        <end position="18"/>
    </location>
</feature>
<protein>
    <submittedName>
        <fullName evidence="3">ChaN family lipoprotein</fullName>
    </submittedName>
</protein>
<dbReference type="Pfam" id="PF04187">
    <property type="entry name" value="Cofac_haem_bdg"/>
    <property type="match status" value="1"/>
</dbReference>
<sequence length="292" mass="32821">MKLILSILFIFLSAVTIAQELPATHYKIYSTSAQKIITPDDIVNDMANADVLFFGEEHNDSTAHYLEFSLFKKLSEKYPQKTALSMEMFQTDCQLVLNEYLAGLIREKNLVTDARTWPNYKDYKPLVELAKSNHLPVIAANAPTRYTNMVTRGGLDALKQLDAQAKSYLAPLPIDTAAGAYYDKFAKIMGGHASMPGMQIYQSQNLWDATMGWSIAKFLKNHSGFKVLQLNGGFHSEEKLGAVAQLKKYAPKLRVLNIATYMDDSFDKPDWNKLAGMADYIILTDPKLPKTF</sequence>
<proteinExistence type="predicted"/>
<accession>A0AAE6JD21</accession>